<accession>A0A0R2MRB2</accession>
<dbReference type="InterPro" id="IPR011256">
    <property type="entry name" value="Reg_factor_effector_dom_sf"/>
</dbReference>
<gene>
    <name evidence="1" type="ORF">IV56_GL001953</name>
</gene>
<reference evidence="1 2" key="1">
    <citation type="journal article" date="2015" name="Genome Announc.">
        <title>Expanding the biotechnology potential of lactobacilli through comparative genomics of 213 strains and associated genera.</title>
        <authorList>
            <person name="Sun Z."/>
            <person name="Harris H.M."/>
            <person name="McCann A."/>
            <person name="Guo C."/>
            <person name="Argimon S."/>
            <person name="Zhang W."/>
            <person name="Yang X."/>
            <person name="Jeffery I.B."/>
            <person name="Cooney J.C."/>
            <person name="Kagawa T.F."/>
            <person name="Liu W."/>
            <person name="Song Y."/>
            <person name="Salvetti E."/>
            <person name="Wrobel A."/>
            <person name="Rasinkangas P."/>
            <person name="Parkhill J."/>
            <person name="Rea M.C."/>
            <person name="O'Sullivan O."/>
            <person name="Ritari J."/>
            <person name="Douillard F.P."/>
            <person name="Paul Ross R."/>
            <person name="Yang R."/>
            <person name="Briner A.E."/>
            <person name="Felis G.E."/>
            <person name="de Vos W.M."/>
            <person name="Barrangou R."/>
            <person name="Klaenhammer T.R."/>
            <person name="Caufield P.W."/>
            <person name="Cui Y."/>
            <person name="Zhang H."/>
            <person name="O'Toole P.W."/>
        </authorList>
    </citation>
    <scope>NUCLEOTIDE SEQUENCE [LARGE SCALE GENOMIC DNA]</scope>
    <source>
        <strain evidence="1 2">DSM 24301</strain>
    </source>
</reference>
<dbReference type="STRING" id="1293598.IV56_GL001953"/>
<name>A0A0R2MRB2_9LACO</name>
<evidence type="ECO:0000313" key="2">
    <source>
        <dbReference type="Proteomes" id="UP000050969"/>
    </source>
</evidence>
<comment type="caution">
    <text evidence="1">The sequence shown here is derived from an EMBL/GenBank/DDBJ whole genome shotgun (WGS) entry which is preliminary data.</text>
</comment>
<proteinExistence type="predicted"/>
<evidence type="ECO:0008006" key="3">
    <source>
        <dbReference type="Google" id="ProtNLM"/>
    </source>
</evidence>
<dbReference type="EMBL" id="JQCE01000052">
    <property type="protein sequence ID" value="KRO16153.1"/>
    <property type="molecule type" value="Genomic_DNA"/>
</dbReference>
<organism evidence="1 2">
    <name type="scientific">Lacticaseibacillus saniviri JCM 17471 = DSM 24301</name>
    <dbReference type="NCBI Taxonomy" id="1293598"/>
    <lineage>
        <taxon>Bacteria</taxon>
        <taxon>Bacillati</taxon>
        <taxon>Bacillota</taxon>
        <taxon>Bacilli</taxon>
        <taxon>Lactobacillales</taxon>
        <taxon>Lactobacillaceae</taxon>
        <taxon>Lacticaseibacillus</taxon>
    </lineage>
</organism>
<dbReference type="Proteomes" id="UP000050969">
    <property type="component" value="Unassembled WGS sequence"/>
</dbReference>
<dbReference type="Gene3D" id="3.20.80.10">
    <property type="entry name" value="Regulatory factor, effector binding domain"/>
    <property type="match status" value="1"/>
</dbReference>
<evidence type="ECO:0000313" key="1">
    <source>
        <dbReference type="EMBL" id="KRO16153.1"/>
    </source>
</evidence>
<dbReference type="AlphaFoldDB" id="A0A0R2MRB2"/>
<protein>
    <recommendedName>
        <fullName evidence="3">GyrI-like small molecule binding domain-containing protein</fullName>
    </recommendedName>
</protein>
<keyword evidence="2" id="KW-1185">Reference proteome</keyword>
<dbReference type="PATRIC" id="fig|1293598.4.peg.2037"/>
<sequence length="171" mass="19231">MMTLLTQPKRVFAGQVYMIENSDEQGSFYQAWQEFTDAGYFDQLDALAETPNRTAMLVFSPYGTFQYWIGSVLPEDADAPEGLQRLILPEGTAGIVTQPTNGFAPQIPVEMAFNKGLEVIEKAGFPLPSHIGQTDNPYFLESYLLTDGEISDVRYTLYINPDQMDGYDEFE</sequence>